<organism evidence="3 4">
    <name type="scientific">Phytophthora pseudosyringae</name>
    <dbReference type="NCBI Taxonomy" id="221518"/>
    <lineage>
        <taxon>Eukaryota</taxon>
        <taxon>Sar</taxon>
        <taxon>Stramenopiles</taxon>
        <taxon>Oomycota</taxon>
        <taxon>Peronosporomycetes</taxon>
        <taxon>Peronosporales</taxon>
        <taxon>Peronosporaceae</taxon>
        <taxon>Phytophthora</taxon>
    </lineage>
</organism>
<protein>
    <submittedName>
        <fullName evidence="3">Uncharacterized protein</fullName>
    </submittedName>
</protein>
<comment type="caution">
    <text evidence="3">The sequence shown here is derived from an EMBL/GenBank/DDBJ whole genome shotgun (WGS) entry which is preliminary data.</text>
</comment>
<gene>
    <name evidence="3" type="ORF">PHYPSEUDO_002603</name>
</gene>
<dbReference type="EMBL" id="JAGDFM010000148">
    <property type="protein sequence ID" value="KAG7384415.1"/>
    <property type="molecule type" value="Genomic_DNA"/>
</dbReference>
<evidence type="ECO:0000256" key="2">
    <source>
        <dbReference type="SAM" id="MobiDB-lite"/>
    </source>
</evidence>
<evidence type="ECO:0000313" key="3">
    <source>
        <dbReference type="EMBL" id="KAG7384415.1"/>
    </source>
</evidence>
<reference evidence="3" key="1">
    <citation type="submission" date="2021-02" db="EMBL/GenBank/DDBJ databases">
        <authorList>
            <person name="Palmer J.M."/>
        </authorList>
    </citation>
    <scope>NUCLEOTIDE SEQUENCE</scope>
    <source>
        <strain evidence="3">SCRP734</strain>
    </source>
</reference>
<evidence type="ECO:0000256" key="1">
    <source>
        <dbReference type="SAM" id="Coils"/>
    </source>
</evidence>
<accession>A0A8T1VST6</accession>
<proteinExistence type="predicted"/>
<sequence>MERQQIDLRRIFAAQMHSPQHDDDEMVQLREQLRGLEQENDDLQSSVRRSEATQKDLTHQLERAQEQVVFAQQQIESLNEEHEQAATPSAYRELTAKLDEYEGVMDRLLSATGIPNKPQEAEHYVESLGGGTDVTGEETTRKVDGNNLADRSVIDSPDFLSPRSTTKATTTTAIESEKKWVDKVEKLRAELRATTEQLQTTENNYEEFSAASYEVENALVSENKDLKRLVEKLLAEKASLQHLLQAKQNN</sequence>
<dbReference type="Proteomes" id="UP000694044">
    <property type="component" value="Unassembled WGS sequence"/>
</dbReference>
<evidence type="ECO:0000313" key="4">
    <source>
        <dbReference type="Proteomes" id="UP000694044"/>
    </source>
</evidence>
<keyword evidence="1" id="KW-0175">Coiled coil</keyword>
<feature type="coiled-coil region" evidence="1">
    <location>
        <begin position="177"/>
        <end position="250"/>
    </location>
</feature>
<keyword evidence="4" id="KW-1185">Reference proteome</keyword>
<feature type="region of interest" description="Disordered" evidence="2">
    <location>
        <begin position="33"/>
        <end position="56"/>
    </location>
</feature>
<name>A0A8T1VST6_9STRA</name>
<dbReference type="OrthoDB" id="124008at2759"/>
<dbReference type="AlphaFoldDB" id="A0A8T1VST6"/>